<evidence type="ECO:0000256" key="1">
    <source>
        <dbReference type="ARBA" id="ARBA00023002"/>
    </source>
</evidence>
<dbReference type="EMBL" id="BMGG01000004">
    <property type="protein sequence ID" value="GGC65690.1"/>
    <property type="molecule type" value="Genomic_DNA"/>
</dbReference>
<sequence>MSKRIVVCSPIMPAQIAGRLGEIPGLEVGVAKPGELPQAAQAADGLVLLGLSYTAALAEALRRADCRCRWLQLLTAGYEPLVEHGVPERVVVCNAGDVWSPIVAEHTMALLLALVRRLREIEAAQQRAAWDLTIRARMDMLYGGHLLIVGMGSIGAEVAQRARPFGMRVTGVSRAGRPHPLADTMLPLTRLHEGLAEADAVVIAVPYSAETHHMIGARELAACRPGAVLVNVARGGVVDPVALLAALEGGTVAGAGLDVTEPEPLPPESPLWRLPNVIVSPHLGGAAPERYYARLVDQVAVNADAFVHGRPLRSQISW</sequence>
<dbReference type="GO" id="GO:0030267">
    <property type="term" value="F:glyoxylate reductase (NADPH) activity"/>
    <property type="evidence" value="ECO:0007669"/>
    <property type="project" value="TreeGrafter"/>
</dbReference>
<dbReference type="GO" id="GO:0051287">
    <property type="term" value="F:NAD binding"/>
    <property type="evidence" value="ECO:0007669"/>
    <property type="project" value="InterPro"/>
</dbReference>
<keyword evidence="5" id="KW-1185">Reference proteome</keyword>
<dbReference type="Pfam" id="PF02826">
    <property type="entry name" value="2-Hacid_dh_C"/>
    <property type="match status" value="1"/>
</dbReference>
<reference evidence="4" key="2">
    <citation type="submission" date="2020-09" db="EMBL/GenBank/DDBJ databases">
        <authorList>
            <person name="Sun Q."/>
            <person name="Zhou Y."/>
        </authorList>
    </citation>
    <scope>NUCLEOTIDE SEQUENCE</scope>
    <source>
        <strain evidence="4">CGMCC 1.12919</strain>
    </source>
</reference>
<keyword evidence="1" id="KW-0560">Oxidoreductase</keyword>
<dbReference type="InterPro" id="IPR006140">
    <property type="entry name" value="D-isomer_DH_NAD-bd"/>
</dbReference>
<reference evidence="4" key="1">
    <citation type="journal article" date="2014" name="Int. J. Syst. Evol. Microbiol.">
        <title>Complete genome sequence of Corynebacterium casei LMG S-19264T (=DSM 44701T), isolated from a smear-ripened cheese.</title>
        <authorList>
            <consortium name="US DOE Joint Genome Institute (JGI-PGF)"/>
            <person name="Walter F."/>
            <person name="Albersmeier A."/>
            <person name="Kalinowski J."/>
            <person name="Ruckert C."/>
        </authorList>
    </citation>
    <scope>NUCLEOTIDE SEQUENCE</scope>
    <source>
        <strain evidence="4">CGMCC 1.12919</strain>
    </source>
</reference>
<gene>
    <name evidence="4" type="ORF">GCM10010994_25360</name>
</gene>
<proteinExistence type="predicted"/>
<dbReference type="SUPFAM" id="SSF51735">
    <property type="entry name" value="NAD(P)-binding Rossmann-fold domains"/>
    <property type="match status" value="1"/>
</dbReference>
<dbReference type="PROSITE" id="PS00671">
    <property type="entry name" value="D_2_HYDROXYACID_DH_3"/>
    <property type="match status" value="1"/>
</dbReference>
<dbReference type="InterPro" id="IPR050223">
    <property type="entry name" value="D-isomer_2-hydroxyacid_DH"/>
</dbReference>
<keyword evidence="2" id="KW-0520">NAD</keyword>
<accession>A0A916UBH3</accession>
<dbReference type="RefSeq" id="WP_188609524.1">
    <property type="nucleotide sequence ID" value="NZ_BMGG01000004.1"/>
</dbReference>
<evidence type="ECO:0000259" key="3">
    <source>
        <dbReference type="Pfam" id="PF02826"/>
    </source>
</evidence>
<dbReference type="PANTHER" id="PTHR10996">
    <property type="entry name" value="2-HYDROXYACID DEHYDROGENASE-RELATED"/>
    <property type="match status" value="1"/>
</dbReference>
<dbReference type="AlphaFoldDB" id="A0A916UBH3"/>
<protein>
    <submittedName>
        <fullName evidence="4">Hydroxyacid dehydrogenase</fullName>
    </submittedName>
</protein>
<dbReference type="InterPro" id="IPR036291">
    <property type="entry name" value="NAD(P)-bd_dom_sf"/>
</dbReference>
<dbReference type="Gene3D" id="3.40.50.720">
    <property type="entry name" value="NAD(P)-binding Rossmann-like Domain"/>
    <property type="match status" value="2"/>
</dbReference>
<dbReference type="InterPro" id="IPR029753">
    <property type="entry name" value="D-isomer_DH_CS"/>
</dbReference>
<dbReference type="GO" id="GO:0005829">
    <property type="term" value="C:cytosol"/>
    <property type="evidence" value="ECO:0007669"/>
    <property type="project" value="TreeGrafter"/>
</dbReference>
<evidence type="ECO:0000256" key="2">
    <source>
        <dbReference type="ARBA" id="ARBA00023027"/>
    </source>
</evidence>
<evidence type="ECO:0000313" key="5">
    <source>
        <dbReference type="Proteomes" id="UP000637002"/>
    </source>
</evidence>
<evidence type="ECO:0000313" key="4">
    <source>
        <dbReference type="EMBL" id="GGC65690.1"/>
    </source>
</evidence>
<dbReference type="PANTHER" id="PTHR10996:SF178">
    <property type="entry name" value="2-HYDROXYACID DEHYDROGENASE YGL185C-RELATED"/>
    <property type="match status" value="1"/>
</dbReference>
<name>A0A916UBH3_9HYPH</name>
<organism evidence="4 5">
    <name type="scientific">Chelatococcus reniformis</name>
    <dbReference type="NCBI Taxonomy" id="1494448"/>
    <lineage>
        <taxon>Bacteria</taxon>
        <taxon>Pseudomonadati</taxon>
        <taxon>Pseudomonadota</taxon>
        <taxon>Alphaproteobacteria</taxon>
        <taxon>Hyphomicrobiales</taxon>
        <taxon>Chelatococcaceae</taxon>
        <taxon>Chelatococcus</taxon>
    </lineage>
</organism>
<comment type="caution">
    <text evidence="4">The sequence shown here is derived from an EMBL/GenBank/DDBJ whole genome shotgun (WGS) entry which is preliminary data.</text>
</comment>
<dbReference type="Proteomes" id="UP000637002">
    <property type="component" value="Unassembled WGS sequence"/>
</dbReference>
<dbReference type="SUPFAM" id="SSF52283">
    <property type="entry name" value="Formate/glycerate dehydrogenase catalytic domain-like"/>
    <property type="match status" value="1"/>
</dbReference>
<feature type="domain" description="D-isomer specific 2-hydroxyacid dehydrogenase NAD-binding" evidence="3">
    <location>
        <begin position="108"/>
        <end position="284"/>
    </location>
</feature>
<dbReference type="GO" id="GO:0016618">
    <property type="term" value="F:hydroxypyruvate reductase [NAD(P)H] activity"/>
    <property type="evidence" value="ECO:0007669"/>
    <property type="project" value="TreeGrafter"/>
</dbReference>